<comment type="similarity">
    <text evidence="2">Belongs to the class-V pyridoxal-phosphate-dependent aminotransferase family. NifS/IscS subfamily.</text>
</comment>
<dbReference type="EMBL" id="PEUT01000021">
    <property type="protein sequence ID" value="PIV13825.1"/>
    <property type="molecule type" value="Genomic_DNA"/>
</dbReference>
<accession>A0A2H9MMI2</accession>
<dbReference type="EMBL" id="PFFF01000026">
    <property type="protein sequence ID" value="PIV89756.1"/>
    <property type="molecule type" value="Genomic_DNA"/>
</dbReference>
<dbReference type="InterPro" id="IPR020578">
    <property type="entry name" value="Aminotrans_V_PyrdxlP_BS"/>
</dbReference>
<accession>A0A2H9M2G1</accession>
<reference evidence="16 18" key="1">
    <citation type="submission" date="2017-09" db="EMBL/GenBank/DDBJ databases">
        <title>Depth-based differentiation of microbial function through sediment-hosted aquifers and enrichment of novel symbionts in the deep terrestrial subsurface.</title>
        <authorList>
            <person name="Probst A.J."/>
            <person name="Ladd B."/>
            <person name="Jarett J.K."/>
            <person name="Geller-Mcgrath D.E."/>
            <person name="Sieber C.M.K."/>
            <person name="Emerson J.B."/>
            <person name="Anantharaman K."/>
            <person name="Thomas B.C."/>
            <person name="Malmstrom R."/>
            <person name="Stieglmeier M."/>
            <person name="Klingl A."/>
            <person name="Woyke T."/>
            <person name="Ryan C.M."/>
            <person name="Banfield J.F."/>
        </authorList>
    </citation>
    <scope>NUCLEOTIDE SEQUENCE [LARGE SCALE GENOMIC DNA]</scope>
</reference>
<dbReference type="Pfam" id="PF00266">
    <property type="entry name" value="Aminotran_5"/>
    <property type="match status" value="1"/>
</dbReference>
<comment type="cofactor">
    <cofactor evidence="1 9">
        <name>pyridoxal 5'-phosphate</name>
        <dbReference type="ChEBI" id="CHEBI:597326"/>
    </cofactor>
</comment>
<dbReference type="EMBL" id="PFIH01000032">
    <property type="protein sequence ID" value="PIX28095.1"/>
    <property type="molecule type" value="Genomic_DNA"/>
</dbReference>
<dbReference type="Proteomes" id="UP000230713">
    <property type="component" value="Unassembled WGS sequence"/>
</dbReference>
<protein>
    <recommendedName>
        <fullName evidence="3">cysteine desulfurase</fullName>
        <ecNumber evidence="3">2.8.1.7</ecNumber>
    </recommendedName>
</protein>
<evidence type="ECO:0000256" key="1">
    <source>
        <dbReference type="ARBA" id="ARBA00001933"/>
    </source>
</evidence>
<dbReference type="InterPro" id="IPR000192">
    <property type="entry name" value="Aminotrans_V_dom"/>
</dbReference>
<evidence type="ECO:0000313" key="14">
    <source>
        <dbReference type="EMBL" id="PIX28095.1"/>
    </source>
</evidence>
<evidence type="ECO:0000256" key="7">
    <source>
        <dbReference type="ARBA" id="ARBA00023004"/>
    </source>
</evidence>
<dbReference type="PANTHER" id="PTHR11601:SF34">
    <property type="entry name" value="CYSTEINE DESULFURASE"/>
    <property type="match status" value="1"/>
</dbReference>
<evidence type="ECO:0000313" key="11">
    <source>
        <dbReference type="EMBL" id="PIN66476.1"/>
    </source>
</evidence>
<dbReference type="FunFam" id="3.40.640.10:FF:000084">
    <property type="entry name" value="IscS-like cysteine desulfurase"/>
    <property type="match status" value="1"/>
</dbReference>
<evidence type="ECO:0000313" key="18">
    <source>
        <dbReference type="Proteomes" id="UP000230713"/>
    </source>
</evidence>
<feature type="domain" description="Aminotransferase class V" evidence="10">
    <location>
        <begin position="5"/>
        <end position="363"/>
    </location>
</feature>
<evidence type="ECO:0000313" key="15">
    <source>
        <dbReference type="EMBL" id="PJC01036.1"/>
    </source>
</evidence>
<dbReference type="Proteomes" id="UP000229789">
    <property type="component" value="Unassembled WGS sequence"/>
</dbReference>
<dbReference type="Gene3D" id="3.40.640.10">
    <property type="entry name" value="Type I PLP-dependent aspartate aminotransferase-like (Major domain)"/>
    <property type="match status" value="1"/>
</dbReference>
<evidence type="ECO:0000256" key="6">
    <source>
        <dbReference type="ARBA" id="ARBA00022898"/>
    </source>
</evidence>
<dbReference type="SUPFAM" id="SSF53383">
    <property type="entry name" value="PLP-dependent transferases"/>
    <property type="match status" value="1"/>
</dbReference>
<dbReference type="GO" id="GO:0051536">
    <property type="term" value="F:iron-sulfur cluster binding"/>
    <property type="evidence" value="ECO:0007669"/>
    <property type="project" value="UniProtKB-KW"/>
</dbReference>
<dbReference type="EMBL" id="PCUF01000033">
    <property type="protein sequence ID" value="PIN66476.1"/>
    <property type="molecule type" value="Genomic_DNA"/>
</dbReference>
<name>A0A2G9LIV4_HUBC1</name>
<dbReference type="Proteomes" id="UP000228989">
    <property type="component" value="Unassembled WGS sequence"/>
</dbReference>
<keyword evidence="5" id="KW-0479">Metal-binding</keyword>
<accession>A0A2G9LIV4</accession>
<dbReference type="NCBIfam" id="NF002806">
    <property type="entry name" value="PRK02948.1"/>
    <property type="match status" value="1"/>
</dbReference>
<comment type="caution">
    <text evidence="11">The sequence shown here is derived from an EMBL/GenBank/DDBJ whole genome shotgun (WGS) entry which is preliminary data.</text>
</comment>
<keyword evidence="6" id="KW-0663">Pyridoxal phosphate</keyword>
<dbReference type="EC" id="2.8.1.7" evidence="3"/>
<dbReference type="InterPro" id="IPR015421">
    <property type="entry name" value="PyrdxlP-dep_Trfase_major"/>
</dbReference>
<accession>A0A2H9N2G7</accession>
<dbReference type="GO" id="GO:0031071">
    <property type="term" value="F:cysteine desulfurase activity"/>
    <property type="evidence" value="ECO:0007669"/>
    <property type="project" value="UniProtKB-EC"/>
</dbReference>
<evidence type="ECO:0000256" key="4">
    <source>
        <dbReference type="ARBA" id="ARBA00022679"/>
    </source>
</evidence>
<sequence length="381" mass="41991">MTNTIYLDNGATTQIAPEVLKAMKPYLTKKFGNPNSIHLFGREPAKAIEMVRKRILEKLGAKRGILVFTGCGSESNNLAIKGVAFANRNKGKHIITSKIEHSCVLESCKWLEKQGFEITYLDVNKEGIVDVGALKKAIRKDTILVSVMHVNNEIGTIQPICEIGKICREKGIYFHTDACQSFTKVPLNVDKYFLDLVTISAHKIHGPKGVAALYIQNNVKIEPWVHGGGQEDGLRGGTQNIPGIIGFGAAVDVIKPEDIKKMTEIRNKTIKEILKIKGSHLNGSLTQRACNNINVRFDKIEGESLLMHLDNLGIAVSTGSACASKSLEPSHVLRALGLSPEQTHGSLRITISKYTTNKEIDYFLSVLPKFIEKLRNISPLK</sequence>
<dbReference type="AlphaFoldDB" id="A0A2G9LIV4"/>
<dbReference type="Gene3D" id="3.90.1150.10">
    <property type="entry name" value="Aspartate Aminotransferase, domain 1"/>
    <property type="match status" value="1"/>
</dbReference>
<evidence type="ECO:0000259" key="10">
    <source>
        <dbReference type="Pfam" id="PF00266"/>
    </source>
</evidence>
<reference evidence="11 17" key="2">
    <citation type="submission" date="2017-09" db="EMBL/GenBank/DDBJ databases">
        <title>Depth-based differentiation of microbial function through sediment-hosted aquifers and enrichment of novel symbionts in the deep terrestrial subsurface.</title>
        <authorList>
            <person name="Probst A.J."/>
            <person name="Ladd B."/>
            <person name="Jarett J.K."/>
            <person name="Geller-Mcgrath D.E."/>
            <person name="Sieber C.M."/>
            <person name="Emerson J.B."/>
            <person name="Anantharaman K."/>
            <person name="Thomas B.C."/>
            <person name="Malmstrom R."/>
            <person name="Stieglmeier M."/>
            <person name="Klingl A."/>
            <person name="Woyke T."/>
            <person name="Ryan C.M."/>
            <person name="Banfield J.F."/>
        </authorList>
    </citation>
    <scope>NUCLEOTIDE SEQUENCE [LARGE SCALE GENOMIC DNA]</scope>
    <source>
        <strain evidence="12">CG03_land_8_20_14_0_80_31_114</strain>
        <strain evidence="13">CG17_big_fil_post_rev_8_21_14_2_50_31_73</strain>
        <strain evidence="11">CG18_big_fil_WC_8_21_14_2_50_31_19</strain>
        <strain evidence="14">CG_4_8_14_3_um_filter</strain>
        <strain evidence="15">CG_4_9_14_0_8_um_filter_31_21</strain>
    </source>
</reference>
<dbReference type="EMBL" id="PFSX01000072">
    <property type="protein sequence ID" value="PJC01036.1"/>
    <property type="molecule type" value="Genomic_DNA"/>
</dbReference>
<keyword evidence="4" id="KW-0808">Transferase</keyword>
<gene>
    <name evidence="15" type="ORF">CO072_02520</name>
    <name evidence="12" type="ORF">COS45_00790</name>
    <name evidence="13" type="ORF">COW47_01070</name>
    <name evidence="11" type="ORF">COW69_02115</name>
    <name evidence="14" type="ORF">COZ66_01325</name>
</gene>
<accession>A0A2H9RCI8</accession>
<evidence type="ECO:0000313" key="16">
    <source>
        <dbReference type="Proteomes" id="UP000228989"/>
    </source>
</evidence>
<evidence type="ECO:0000313" key="12">
    <source>
        <dbReference type="EMBL" id="PIV13825.1"/>
    </source>
</evidence>
<evidence type="ECO:0000313" key="17">
    <source>
        <dbReference type="Proteomes" id="UP000229789"/>
    </source>
</evidence>
<dbReference type="PIRSF" id="PIRSF005572">
    <property type="entry name" value="NifS"/>
    <property type="match status" value="1"/>
</dbReference>
<dbReference type="InterPro" id="IPR015424">
    <property type="entry name" value="PyrdxlP-dep_Trfase"/>
</dbReference>
<dbReference type="PROSITE" id="PS00595">
    <property type="entry name" value="AA_TRANSFER_CLASS_5"/>
    <property type="match status" value="1"/>
</dbReference>
<evidence type="ECO:0000256" key="3">
    <source>
        <dbReference type="ARBA" id="ARBA00012239"/>
    </source>
</evidence>
<proteinExistence type="inferred from homology"/>
<evidence type="ECO:0000313" key="13">
    <source>
        <dbReference type="EMBL" id="PIV89756.1"/>
    </source>
</evidence>
<dbReference type="PANTHER" id="PTHR11601">
    <property type="entry name" value="CYSTEINE DESULFURYLASE FAMILY MEMBER"/>
    <property type="match status" value="1"/>
</dbReference>
<evidence type="ECO:0000256" key="5">
    <source>
        <dbReference type="ARBA" id="ARBA00022723"/>
    </source>
</evidence>
<dbReference type="GO" id="GO:0046872">
    <property type="term" value="F:metal ion binding"/>
    <property type="evidence" value="ECO:0007669"/>
    <property type="project" value="UniProtKB-KW"/>
</dbReference>
<evidence type="ECO:0000256" key="2">
    <source>
        <dbReference type="ARBA" id="ARBA00006490"/>
    </source>
</evidence>
<dbReference type="InterPro" id="IPR015422">
    <property type="entry name" value="PyrdxlP-dep_Trfase_small"/>
</dbReference>
<keyword evidence="7" id="KW-0408">Iron</keyword>
<dbReference type="Proteomes" id="UP000231449">
    <property type="component" value="Unassembled WGS sequence"/>
</dbReference>
<organism evidence="11 17">
    <name type="scientific">Huberarchaeum crystalense</name>
    <dbReference type="NCBI Taxonomy" id="2014257"/>
    <lineage>
        <taxon>Archaea</taxon>
        <taxon>Candidatus Huberarchaeota</taxon>
        <taxon>Candidatus Huberarchaeia</taxon>
        <taxon>Candidatus Huberarchaeales</taxon>
        <taxon>Candidatus Huberarchaeaceae</taxon>
        <taxon>Candidatus Huberarchaeum</taxon>
    </lineage>
</organism>
<evidence type="ECO:0000256" key="8">
    <source>
        <dbReference type="ARBA" id="ARBA00023014"/>
    </source>
</evidence>
<evidence type="ECO:0000256" key="9">
    <source>
        <dbReference type="RuleBase" id="RU004504"/>
    </source>
</evidence>
<dbReference type="Proteomes" id="UP000231232">
    <property type="component" value="Unassembled WGS sequence"/>
</dbReference>
<keyword evidence="8" id="KW-0411">Iron-sulfur</keyword>
<dbReference type="InterPro" id="IPR016454">
    <property type="entry name" value="Cysteine_dSase"/>
</dbReference>